<dbReference type="EMBL" id="MEZK01000014">
    <property type="protein sequence ID" value="OGD62950.1"/>
    <property type="molecule type" value="Genomic_DNA"/>
</dbReference>
<name>A0A1F5E6L7_9BACT</name>
<proteinExistence type="predicted"/>
<dbReference type="InterPro" id="IPR007160">
    <property type="entry name" value="DUF362"/>
</dbReference>
<evidence type="ECO:0000259" key="1">
    <source>
        <dbReference type="Pfam" id="PF04015"/>
    </source>
</evidence>
<dbReference type="STRING" id="1797457.A2160_04260"/>
<dbReference type="AlphaFoldDB" id="A0A1F5E6L7"/>
<comment type="caution">
    <text evidence="2">The sequence shown here is derived from an EMBL/GenBank/DDBJ whole genome shotgun (WGS) entry which is preliminary data.</text>
</comment>
<protein>
    <recommendedName>
        <fullName evidence="1">DUF362 domain-containing protein</fullName>
    </recommendedName>
</protein>
<dbReference type="Pfam" id="PF04015">
    <property type="entry name" value="DUF362"/>
    <property type="match status" value="1"/>
</dbReference>
<evidence type="ECO:0000313" key="2">
    <source>
        <dbReference type="EMBL" id="OGD62950.1"/>
    </source>
</evidence>
<organism evidence="2 3">
    <name type="scientific">Candidatus Beckwithbacteria bacterium RBG_13_42_9</name>
    <dbReference type="NCBI Taxonomy" id="1797457"/>
    <lineage>
        <taxon>Bacteria</taxon>
        <taxon>Candidatus Beckwithiibacteriota</taxon>
    </lineage>
</organism>
<evidence type="ECO:0000313" key="3">
    <source>
        <dbReference type="Proteomes" id="UP000177006"/>
    </source>
</evidence>
<feature type="domain" description="DUF362" evidence="1">
    <location>
        <begin position="41"/>
        <end position="262"/>
    </location>
</feature>
<sequence>MTKKYKVAIAKGSEYQSTFKALNLIKDQVKEKLVAKKAKQIFLKANWVQFRQDWLPITKLDTLRALIAFFQTLGDFSITVGDATPTVFGWNGKTLLAQANYQVLENEYKGVRVVDLNDFPAKERFVVRTLDGKRPIRLYEPILDTDFLVSVAKIKTHDVFANTLSLKNVAIGCAFWQDKIWFHTVGLNDPREEKPDKESWYRQILPMMNYNFYAGAKASYPDLAILDGVVAMEGDGPGNGTPVNLGVTLASIDALSADMVATKIMGFSLEEIPYLDILNDERQPQMEVVGEKIDQFNYHFKPEKNYQYHKTNKEAVLKLINLD</sequence>
<accession>A0A1F5E6L7</accession>
<gene>
    <name evidence="2" type="ORF">A2160_04260</name>
</gene>
<reference evidence="2 3" key="1">
    <citation type="journal article" date="2016" name="Nat. Commun.">
        <title>Thousands of microbial genomes shed light on interconnected biogeochemical processes in an aquifer system.</title>
        <authorList>
            <person name="Anantharaman K."/>
            <person name="Brown C.T."/>
            <person name="Hug L.A."/>
            <person name="Sharon I."/>
            <person name="Castelle C.J."/>
            <person name="Probst A.J."/>
            <person name="Thomas B.C."/>
            <person name="Singh A."/>
            <person name="Wilkins M.J."/>
            <person name="Karaoz U."/>
            <person name="Brodie E.L."/>
            <person name="Williams K.H."/>
            <person name="Hubbard S.S."/>
            <person name="Banfield J.F."/>
        </authorList>
    </citation>
    <scope>NUCLEOTIDE SEQUENCE [LARGE SCALE GENOMIC DNA]</scope>
</reference>
<dbReference type="Proteomes" id="UP000177006">
    <property type="component" value="Unassembled WGS sequence"/>
</dbReference>